<comment type="subcellular location">
    <subcellularLocation>
        <location evidence="1">Cell inner membrane</location>
    </subcellularLocation>
    <subcellularLocation>
        <location evidence="2">Membrane</location>
        <topology evidence="2">Lipid-anchor</topology>
    </subcellularLocation>
</comment>
<dbReference type="PANTHER" id="PTHR30469:SF12">
    <property type="entry name" value="MULTIDRUG RESISTANCE PROTEIN MDTA"/>
    <property type="match status" value="1"/>
</dbReference>
<evidence type="ECO:0000259" key="12">
    <source>
        <dbReference type="Pfam" id="PF25876"/>
    </source>
</evidence>
<keyword evidence="8 11" id="KW-0472">Membrane</keyword>
<evidence type="ECO:0000256" key="6">
    <source>
        <dbReference type="ARBA" id="ARBA00022519"/>
    </source>
</evidence>
<dbReference type="InterPro" id="IPR006143">
    <property type="entry name" value="RND_pump_MFP"/>
</dbReference>
<evidence type="ECO:0000313" key="17">
    <source>
        <dbReference type="Proteomes" id="UP000063953"/>
    </source>
</evidence>
<dbReference type="Gene3D" id="2.40.30.170">
    <property type="match status" value="1"/>
</dbReference>
<evidence type="ECO:0000256" key="3">
    <source>
        <dbReference type="ARBA" id="ARBA00009477"/>
    </source>
</evidence>
<dbReference type="Gene3D" id="1.10.287.470">
    <property type="entry name" value="Helix hairpin bin"/>
    <property type="match status" value="1"/>
</dbReference>
<dbReference type="KEGG" id="pbb:AKN87_01370"/>
<dbReference type="Pfam" id="PF25917">
    <property type="entry name" value="BSH_RND"/>
    <property type="match status" value="1"/>
</dbReference>
<dbReference type="Pfam" id="PF25944">
    <property type="entry name" value="Beta-barrel_RND"/>
    <property type="match status" value="1"/>
</dbReference>
<evidence type="ECO:0000256" key="4">
    <source>
        <dbReference type="ARBA" id="ARBA00022448"/>
    </source>
</evidence>
<feature type="coiled-coil region" evidence="9">
    <location>
        <begin position="132"/>
        <end position="159"/>
    </location>
</feature>
<gene>
    <name evidence="16" type="ORF">AKN88_11025</name>
</gene>
<dbReference type="GeneID" id="93982920"/>
<evidence type="ECO:0000256" key="1">
    <source>
        <dbReference type="ARBA" id="ARBA00004533"/>
    </source>
</evidence>
<keyword evidence="4" id="KW-0813">Transport</keyword>
<dbReference type="InterPro" id="IPR058626">
    <property type="entry name" value="MdtA-like_b-barrel"/>
</dbReference>
<accession>A0A0K1XGN3</accession>
<reference evidence="16 17" key="1">
    <citation type="journal article" date="2015" name="Genome Announc.">
        <title>Genome Sequences of Oblitimonas alkaliphila gen. nov. sp. nov. (Proposed), a Novel Bacterium of the Pseudomonadaceae Family.</title>
        <authorList>
            <person name="Lauer A.C."/>
            <person name="Nicholson A.C."/>
            <person name="Humrighouse B.W."/>
            <person name="Emery B."/>
            <person name="Drobish A."/>
            <person name="Juieng P."/>
            <person name="Loparev V."/>
            <person name="McQuiston J.R."/>
        </authorList>
    </citation>
    <scope>NUCLEOTIDE SEQUENCE [LARGE SCALE GENOMIC DNA]</scope>
    <source>
        <strain evidence="16 17">E5571</strain>
    </source>
</reference>
<evidence type="ECO:0000256" key="5">
    <source>
        <dbReference type="ARBA" id="ARBA00022475"/>
    </source>
</evidence>
<evidence type="ECO:0000256" key="9">
    <source>
        <dbReference type="SAM" id="Coils"/>
    </source>
</evidence>
<dbReference type="RefSeq" id="WP_064496131.1">
    <property type="nucleotide sequence ID" value="NZ_CP012358.1"/>
</dbReference>
<keyword evidence="11" id="KW-0812">Transmembrane</keyword>
<feature type="transmembrane region" description="Helical" evidence="11">
    <location>
        <begin position="17"/>
        <end position="36"/>
    </location>
</feature>
<evidence type="ECO:0000313" key="16">
    <source>
        <dbReference type="EMBL" id="AKX60404.1"/>
    </source>
</evidence>
<dbReference type="FunFam" id="2.40.420.20:FF:000001">
    <property type="entry name" value="Efflux RND transporter periplasmic adaptor subunit"/>
    <property type="match status" value="1"/>
</dbReference>
<dbReference type="STRING" id="1697053.AKN87_01370"/>
<keyword evidence="11" id="KW-1133">Transmembrane helix</keyword>
<keyword evidence="7 9" id="KW-0175">Coiled coil</keyword>
<name>A0A0K1XGN3_9GAMM</name>
<evidence type="ECO:0000256" key="11">
    <source>
        <dbReference type="SAM" id="Phobius"/>
    </source>
</evidence>
<evidence type="ECO:0000259" key="15">
    <source>
        <dbReference type="Pfam" id="PF25967"/>
    </source>
</evidence>
<keyword evidence="5" id="KW-1003">Cell membrane</keyword>
<dbReference type="Gene3D" id="2.40.420.20">
    <property type="match status" value="1"/>
</dbReference>
<dbReference type="InterPro" id="IPR058625">
    <property type="entry name" value="MdtA-like_BSH"/>
</dbReference>
<keyword evidence="6" id="KW-0997">Cell inner membrane</keyword>
<feature type="domain" description="Multidrug resistance protein MdtA-like barrel-sandwich hybrid" evidence="13">
    <location>
        <begin position="92"/>
        <end position="228"/>
    </location>
</feature>
<feature type="domain" description="Multidrug resistance protein MdtA-like beta-barrel" evidence="14">
    <location>
        <begin position="237"/>
        <end position="319"/>
    </location>
</feature>
<evidence type="ECO:0000256" key="10">
    <source>
        <dbReference type="SAM" id="MobiDB-lite"/>
    </source>
</evidence>
<evidence type="ECO:0000256" key="8">
    <source>
        <dbReference type="ARBA" id="ARBA00023136"/>
    </source>
</evidence>
<evidence type="ECO:0000259" key="13">
    <source>
        <dbReference type="Pfam" id="PF25917"/>
    </source>
</evidence>
<dbReference type="EMBL" id="CP012365">
    <property type="protein sequence ID" value="AKX60404.1"/>
    <property type="molecule type" value="Genomic_DNA"/>
</dbReference>
<feature type="region of interest" description="Disordered" evidence="10">
    <location>
        <begin position="389"/>
        <end position="430"/>
    </location>
</feature>
<dbReference type="Pfam" id="PF25876">
    <property type="entry name" value="HH_MFP_RND"/>
    <property type="match status" value="1"/>
</dbReference>
<dbReference type="GO" id="GO:0005886">
    <property type="term" value="C:plasma membrane"/>
    <property type="evidence" value="ECO:0007669"/>
    <property type="project" value="UniProtKB-SubCell"/>
</dbReference>
<sequence length="430" mass="47105">MSALSTSTVKKSRVKTFLVWLMLLVLIATGVWWFWFKPDAEVTAKPEGAMIGSPRRGGSFMGAAVPVHLAEVLQSEFIVKQQALGTVTAWQQAEVTSQVSGPLQAVHFKEGDWVEQGVVLAQIDPRPFQAALDQAQGSLQEMQAQLKNAEQELKRYQGLFKDDSIARQTYENQQSQVNQLRASVVSRQAQVKTAQLNLDYAKITAPISGYLGLRQVDTGNHLTAGSTVLVSITQMNPIAVNFTIPEQQLNEVWQAYTQQQKLMVEAWSRDETLLLAEGTLQSIDNQVDSSTGSVRLKAAFDNQQQTLFPNQFVNVRLHTKTLADALLMPADAIQFGVQGTFAWVVDDELTVSIRPITVGPSDGVNTVVLSGLAAGEKVVVEGVDRLRTGSKVEPVQPPANESEEPAEKSIQTLKHTELNSGESRTEPQGQ</sequence>
<dbReference type="SUPFAM" id="SSF111369">
    <property type="entry name" value="HlyD-like secretion proteins"/>
    <property type="match status" value="1"/>
</dbReference>
<dbReference type="GO" id="GO:0015562">
    <property type="term" value="F:efflux transmembrane transporter activity"/>
    <property type="evidence" value="ECO:0007669"/>
    <property type="project" value="TreeGrafter"/>
</dbReference>
<dbReference type="AlphaFoldDB" id="A0A0K1XGN3"/>
<dbReference type="Gene3D" id="2.40.50.100">
    <property type="match status" value="1"/>
</dbReference>
<keyword evidence="17" id="KW-1185">Reference proteome</keyword>
<feature type="domain" description="Multidrug resistance protein MdtA-like alpha-helical hairpin" evidence="12">
    <location>
        <begin position="132"/>
        <end position="201"/>
    </location>
</feature>
<evidence type="ECO:0000256" key="7">
    <source>
        <dbReference type="ARBA" id="ARBA00023054"/>
    </source>
</evidence>
<evidence type="ECO:0000256" key="2">
    <source>
        <dbReference type="ARBA" id="ARBA00004635"/>
    </source>
</evidence>
<proteinExistence type="inferred from homology"/>
<protein>
    <submittedName>
        <fullName evidence="16">Uncharacterized protein</fullName>
    </submittedName>
</protein>
<dbReference type="InterPro" id="IPR058627">
    <property type="entry name" value="MdtA-like_C"/>
</dbReference>
<organism evidence="16 17">
    <name type="scientific">Thiopseudomonas alkaliphila</name>
    <dbReference type="NCBI Taxonomy" id="1697053"/>
    <lineage>
        <taxon>Bacteria</taxon>
        <taxon>Pseudomonadati</taxon>
        <taxon>Pseudomonadota</taxon>
        <taxon>Gammaproteobacteria</taxon>
        <taxon>Pseudomonadales</taxon>
        <taxon>Pseudomonadaceae</taxon>
        <taxon>Thiopseudomonas</taxon>
    </lineage>
</organism>
<comment type="similarity">
    <text evidence="3">Belongs to the membrane fusion protein (MFP) (TC 8.A.1) family.</text>
</comment>
<evidence type="ECO:0000259" key="14">
    <source>
        <dbReference type="Pfam" id="PF25944"/>
    </source>
</evidence>
<dbReference type="Pfam" id="PF25967">
    <property type="entry name" value="RND-MFP_C"/>
    <property type="match status" value="1"/>
</dbReference>
<feature type="compositionally biased region" description="Polar residues" evidence="10">
    <location>
        <begin position="409"/>
        <end position="430"/>
    </location>
</feature>
<dbReference type="GO" id="GO:1990281">
    <property type="term" value="C:efflux pump complex"/>
    <property type="evidence" value="ECO:0007669"/>
    <property type="project" value="TreeGrafter"/>
</dbReference>
<feature type="domain" description="Multidrug resistance protein MdtA-like C-terminal permuted SH3" evidence="15">
    <location>
        <begin position="324"/>
        <end position="385"/>
    </location>
</feature>
<dbReference type="Proteomes" id="UP000063953">
    <property type="component" value="Chromosome"/>
</dbReference>
<dbReference type="NCBIfam" id="TIGR01730">
    <property type="entry name" value="RND_mfp"/>
    <property type="match status" value="1"/>
</dbReference>
<dbReference type="InterPro" id="IPR058624">
    <property type="entry name" value="MdtA-like_HH"/>
</dbReference>
<dbReference type="PANTHER" id="PTHR30469">
    <property type="entry name" value="MULTIDRUG RESISTANCE PROTEIN MDTA"/>
    <property type="match status" value="1"/>
</dbReference>